<evidence type="ECO:0000256" key="2">
    <source>
        <dbReference type="ARBA" id="ARBA00022448"/>
    </source>
</evidence>
<dbReference type="PANTHER" id="PTHR23501">
    <property type="entry name" value="MAJOR FACILITATOR SUPERFAMILY"/>
    <property type="match status" value="1"/>
</dbReference>
<dbReference type="InterPro" id="IPR011701">
    <property type="entry name" value="MFS"/>
</dbReference>
<keyword evidence="9" id="KW-1185">Reference proteome</keyword>
<dbReference type="GO" id="GO:0022857">
    <property type="term" value="F:transmembrane transporter activity"/>
    <property type="evidence" value="ECO:0007669"/>
    <property type="project" value="InterPro"/>
</dbReference>
<evidence type="ECO:0000259" key="7">
    <source>
        <dbReference type="PROSITE" id="PS50850"/>
    </source>
</evidence>
<protein>
    <submittedName>
        <fullName evidence="8">Rhinocladiella mackenziei CBS 650.93 unplaced genomic scaffold supercont1.2, whole genome shotgun sequence</fullName>
    </submittedName>
</protein>
<gene>
    <name evidence="8" type="ORF">Z518_01994</name>
</gene>
<evidence type="ECO:0000256" key="3">
    <source>
        <dbReference type="ARBA" id="ARBA00022692"/>
    </source>
</evidence>
<organism evidence="8 9">
    <name type="scientific">Rhinocladiella mackenziei CBS 650.93</name>
    <dbReference type="NCBI Taxonomy" id="1442369"/>
    <lineage>
        <taxon>Eukaryota</taxon>
        <taxon>Fungi</taxon>
        <taxon>Dikarya</taxon>
        <taxon>Ascomycota</taxon>
        <taxon>Pezizomycotina</taxon>
        <taxon>Eurotiomycetes</taxon>
        <taxon>Chaetothyriomycetidae</taxon>
        <taxon>Chaetothyriales</taxon>
        <taxon>Herpotrichiellaceae</taxon>
        <taxon>Rhinocladiella</taxon>
    </lineage>
</organism>
<dbReference type="GeneID" id="25290065"/>
<evidence type="ECO:0000313" key="9">
    <source>
        <dbReference type="Proteomes" id="UP000053617"/>
    </source>
</evidence>
<feature type="domain" description="Major facilitator superfamily (MFS) profile" evidence="7">
    <location>
        <begin position="1"/>
        <end position="342"/>
    </location>
</feature>
<dbReference type="InterPro" id="IPR036259">
    <property type="entry name" value="MFS_trans_sf"/>
</dbReference>
<keyword evidence="2" id="KW-0813">Transport</keyword>
<reference evidence="8 9" key="1">
    <citation type="submission" date="2015-01" db="EMBL/GenBank/DDBJ databases">
        <title>The Genome Sequence of Rhinocladiella mackenzie CBS 650.93.</title>
        <authorList>
            <consortium name="The Broad Institute Genomics Platform"/>
            <person name="Cuomo C."/>
            <person name="de Hoog S."/>
            <person name="Gorbushina A."/>
            <person name="Stielow B."/>
            <person name="Teixiera M."/>
            <person name="Abouelleil A."/>
            <person name="Chapman S.B."/>
            <person name="Priest M."/>
            <person name="Young S.K."/>
            <person name="Wortman J."/>
            <person name="Nusbaum C."/>
            <person name="Birren B."/>
        </authorList>
    </citation>
    <scope>NUCLEOTIDE SEQUENCE [LARGE SCALE GENOMIC DNA]</scope>
    <source>
        <strain evidence="8 9">CBS 650.93</strain>
    </source>
</reference>
<comment type="subcellular location">
    <subcellularLocation>
        <location evidence="1">Membrane</location>
        <topology evidence="1">Multi-pass membrane protein</topology>
    </subcellularLocation>
</comment>
<proteinExistence type="predicted"/>
<evidence type="ECO:0000256" key="4">
    <source>
        <dbReference type="ARBA" id="ARBA00022989"/>
    </source>
</evidence>
<evidence type="ECO:0000256" key="6">
    <source>
        <dbReference type="SAM" id="Phobius"/>
    </source>
</evidence>
<feature type="transmembrane region" description="Helical" evidence="6">
    <location>
        <begin position="200"/>
        <end position="221"/>
    </location>
</feature>
<feature type="transmembrane region" description="Helical" evidence="6">
    <location>
        <begin position="161"/>
        <end position="180"/>
    </location>
</feature>
<feature type="transmembrane region" description="Helical" evidence="6">
    <location>
        <begin position="79"/>
        <end position="102"/>
    </location>
</feature>
<evidence type="ECO:0000256" key="5">
    <source>
        <dbReference type="ARBA" id="ARBA00023136"/>
    </source>
</evidence>
<dbReference type="InterPro" id="IPR020846">
    <property type="entry name" value="MFS_dom"/>
</dbReference>
<evidence type="ECO:0000256" key="1">
    <source>
        <dbReference type="ARBA" id="ARBA00004141"/>
    </source>
</evidence>
<dbReference type="RefSeq" id="XP_013274477.1">
    <property type="nucleotide sequence ID" value="XM_013419023.1"/>
</dbReference>
<dbReference type="SUPFAM" id="SSF103473">
    <property type="entry name" value="MFS general substrate transporter"/>
    <property type="match status" value="2"/>
</dbReference>
<dbReference type="STRING" id="1442369.A0A0D2IVU2"/>
<dbReference type="EMBL" id="KN847476">
    <property type="protein sequence ID" value="KIX07341.1"/>
    <property type="molecule type" value="Genomic_DNA"/>
</dbReference>
<feature type="transmembrane region" description="Helical" evidence="6">
    <location>
        <begin position="233"/>
        <end position="257"/>
    </location>
</feature>
<sequence length="342" mass="36141">MCIAAWQPTWGKILKYFPLNTVFVSSVVGFNIGCVICAVAQNSETLIAGRAVQGALGARLPPGIYTITAFVTPPEQKPLYMGALAAVFGIASVLGPILGGVLTDHATWRLASGGGGPSKGDAQGKISPNGPAGHFRHYGRAVICYLLAMQDGGVIRAWSSARIIGLLIGIGLLSLLFVVIQYVSGDRAVFRGREVKNRTLMVMCLISFFMTAGFRLLLYYLPIYFQSTRDVSAATSVINILPLGLTTSFFAIACGVIMKVWGRYVPVLLIGSLPLTVGAGLLYTLDIDTSTGKLVGFQLLAGTGIGLVFQIPVMVAQSIVEAADMSTVTAIIMWCQTVGAAI</sequence>
<dbReference type="Proteomes" id="UP000053617">
    <property type="component" value="Unassembled WGS sequence"/>
</dbReference>
<feature type="transmembrane region" description="Helical" evidence="6">
    <location>
        <begin position="16"/>
        <end position="40"/>
    </location>
</feature>
<dbReference type="PROSITE" id="PS50850">
    <property type="entry name" value="MFS"/>
    <property type="match status" value="1"/>
</dbReference>
<dbReference type="HOGENOM" id="CLU_811698_0_0_1"/>
<evidence type="ECO:0000313" key="8">
    <source>
        <dbReference type="EMBL" id="KIX07341.1"/>
    </source>
</evidence>
<dbReference type="PANTHER" id="PTHR23501:SF177">
    <property type="entry name" value="MAJOR FACILITATOR SUPERFAMILY (MFS) PROFILE DOMAIN-CONTAINING PROTEIN-RELATED"/>
    <property type="match status" value="1"/>
</dbReference>
<name>A0A0D2IVU2_9EURO</name>
<dbReference type="AlphaFoldDB" id="A0A0D2IVU2"/>
<feature type="transmembrane region" description="Helical" evidence="6">
    <location>
        <begin position="295"/>
        <end position="316"/>
    </location>
</feature>
<keyword evidence="4 6" id="KW-1133">Transmembrane helix</keyword>
<dbReference type="VEuPathDB" id="FungiDB:Z518_01994"/>
<feature type="transmembrane region" description="Helical" evidence="6">
    <location>
        <begin position="264"/>
        <end position="283"/>
    </location>
</feature>
<dbReference type="Pfam" id="PF07690">
    <property type="entry name" value="MFS_1"/>
    <property type="match status" value="2"/>
</dbReference>
<dbReference type="OrthoDB" id="10021397at2759"/>
<keyword evidence="5 6" id="KW-0472">Membrane</keyword>
<dbReference type="Gene3D" id="1.20.1250.20">
    <property type="entry name" value="MFS general substrate transporter like domains"/>
    <property type="match status" value="1"/>
</dbReference>
<accession>A0A0D2IVU2</accession>
<keyword evidence="3 6" id="KW-0812">Transmembrane</keyword>
<dbReference type="Gene3D" id="1.20.1720.10">
    <property type="entry name" value="Multidrug resistance protein D"/>
    <property type="match status" value="1"/>
</dbReference>
<dbReference type="GO" id="GO:0005886">
    <property type="term" value="C:plasma membrane"/>
    <property type="evidence" value="ECO:0007669"/>
    <property type="project" value="TreeGrafter"/>
</dbReference>